<dbReference type="Pfam" id="PF00018">
    <property type="entry name" value="SH3_1"/>
    <property type="match status" value="1"/>
</dbReference>
<dbReference type="CDD" id="cd01210">
    <property type="entry name" value="PTB_EPS8"/>
    <property type="match status" value="1"/>
</dbReference>
<dbReference type="PROSITE" id="PS50002">
    <property type="entry name" value="SH3"/>
    <property type="match status" value="1"/>
</dbReference>
<dbReference type="InterPro" id="IPR013761">
    <property type="entry name" value="SAM/pointed_sf"/>
</dbReference>
<organism evidence="15 16">
    <name type="scientific">Pelusios castaneus</name>
    <name type="common">West African mud turtle</name>
    <dbReference type="NCBI Taxonomy" id="367368"/>
    <lineage>
        <taxon>Eukaryota</taxon>
        <taxon>Metazoa</taxon>
        <taxon>Chordata</taxon>
        <taxon>Craniata</taxon>
        <taxon>Vertebrata</taxon>
        <taxon>Euteleostomi</taxon>
        <taxon>Archelosauria</taxon>
        <taxon>Testudinata</taxon>
        <taxon>Testudines</taxon>
        <taxon>Pleurodira</taxon>
        <taxon>Pelomedusidae</taxon>
        <taxon>Pelusios</taxon>
    </lineage>
</organism>
<keyword evidence="3 11" id="KW-0728">SH3 domain</keyword>
<keyword evidence="16" id="KW-1185">Reference proteome</keyword>
<dbReference type="FunFam" id="2.30.30.40:FF:000071">
    <property type="entry name" value="Epidermal growth factor receptor kinase substrate 8"/>
    <property type="match status" value="1"/>
</dbReference>
<feature type="region of interest" description="Disordered" evidence="13">
    <location>
        <begin position="483"/>
        <end position="514"/>
    </location>
</feature>
<evidence type="ECO:0000256" key="12">
    <source>
        <dbReference type="SAM" id="Coils"/>
    </source>
</evidence>
<dbReference type="Pfam" id="PF18016">
    <property type="entry name" value="SAM_3"/>
    <property type="match status" value="1"/>
</dbReference>
<dbReference type="Pfam" id="PF22975">
    <property type="entry name" value="EPS8_2nd"/>
    <property type="match status" value="1"/>
</dbReference>
<evidence type="ECO:0000256" key="6">
    <source>
        <dbReference type="ARBA" id="ARBA00023054"/>
    </source>
</evidence>
<comment type="subunit">
    <text evidence="8">Interacts with ABI1. Part of a complex that contains SOS1, ABI1 and EPS8L2. Associates with F-actin.</text>
</comment>
<dbReference type="GO" id="GO:0005737">
    <property type="term" value="C:cytoplasm"/>
    <property type="evidence" value="ECO:0007669"/>
    <property type="project" value="UniProtKB-SubCell"/>
</dbReference>
<dbReference type="Gene3D" id="2.30.29.30">
    <property type="entry name" value="Pleckstrin-homology domain (PH domain)/Phosphotyrosine-binding domain (PTB)"/>
    <property type="match status" value="1"/>
</dbReference>
<evidence type="ECO:0000313" key="15">
    <source>
        <dbReference type="Ensembl" id="ENSPCEP00000024357.1"/>
    </source>
</evidence>
<dbReference type="InterPro" id="IPR055093">
    <property type="entry name" value="EPS8_2nd"/>
</dbReference>
<dbReference type="InterPro" id="IPR041418">
    <property type="entry name" value="SAM_3"/>
</dbReference>
<evidence type="ECO:0000256" key="5">
    <source>
        <dbReference type="ARBA" id="ARBA00022553"/>
    </source>
</evidence>
<name>A0A8C8SSQ1_9SAUR</name>
<keyword evidence="6 12" id="KW-0175">Coiled coil</keyword>
<dbReference type="GO" id="GO:0007266">
    <property type="term" value="P:Rho protein signal transduction"/>
    <property type="evidence" value="ECO:0007669"/>
    <property type="project" value="TreeGrafter"/>
</dbReference>
<evidence type="ECO:0000259" key="14">
    <source>
        <dbReference type="PROSITE" id="PS50002"/>
    </source>
</evidence>
<evidence type="ECO:0000256" key="7">
    <source>
        <dbReference type="ARBA" id="ARBA00058563"/>
    </source>
</evidence>
<sequence length="676" mass="74811">MSSSGSDISKPSAREIYEQRKKYSNYVMTDVSQYTVNHLVTFPVGEAAEMRSVEDALRRVATMDAQGQVWAQEMLLQVTGMTIRLLDVHSKEELESYGLVAVQRCEAVKPGALTRSLLLLVCQEPQQILPDAHFFQCDHIGAELIQKDINSALLDFKSGGNAERKEALRVNQEKMQNEVPAPRGAGFRPPPPPRHRKVVITPATPMAHPSAPPTPAEPRTERDVELLNRVFDDIEAFVCKLQKSAEAFQVLEQLKRSARGRRRQPGEGLLSLRARPPPMEEYADTLAKIKYSFSLLARLQSNISNPTSEELVHFLFGPLKMLVEASGGPEFASEIRSPMLTWEAIALLRGCLGAPETELWISLGDDWTRPRVEFPRDYAAPYTPTFQSGWAPLRTGTDGQSWEDPVEAQHLHEARRAQQSAPPIEANGHRDTEGGRFVSCSYDFVARNSNELSVLQGEVLEVLDDSKKWWKIQNHSGQQGYVPYNILHPLPSPGDQLNGTSSTSSSPGQSRDLKAPSLLAPKKKVSTPNGIQCQGSEGLCLDHTEKERLSQVNEELLQRLAAGRAIPAKPFQVQRAPDTSTPLDSDSSPAQVQAWLEAKGFGPLTVSTLGVLNGSQLFALCKAEFKAVSPEEGARVYSQVTVHRAMLEDSKKISELEAVMEKQKRKLEGETEASRS</sequence>
<dbReference type="Pfam" id="PF08416">
    <property type="entry name" value="PTB"/>
    <property type="match status" value="1"/>
</dbReference>
<feature type="coiled-coil region" evidence="12">
    <location>
        <begin position="646"/>
        <end position="673"/>
    </location>
</feature>
<dbReference type="CDD" id="cd11764">
    <property type="entry name" value="SH3_Eps8"/>
    <property type="match status" value="1"/>
</dbReference>
<evidence type="ECO:0000256" key="11">
    <source>
        <dbReference type="PROSITE-ProRule" id="PRU00192"/>
    </source>
</evidence>
<dbReference type="SMART" id="SM00326">
    <property type="entry name" value="SH3"/>
    <property type="match status" value="1"/>
</dbReference>
<comment type="function">
    <text evidence="7">Stimulates guanine exchange activity of SOS1. May play a role in membrane ruffling and remodeling of the actin cytoskeleton.</text>
</comment>
<reference evidence="15" key="1">
    <citation type="submission" date="2025-08" db="UniProtKB">
        <authorList>
            <consortium name="Ensembl"/>
        </authorList>
    </citation>
    <scope>IDENTIFICATION</scope>
</reference>
<evidence type="ECO:0000256" key="10">
    <source>
        <dbReference type="ARBA" id="ARBA00077699"/>
    </source>
</evidence>
<dbReference type="AlphaFoldDB" id="A0A8C8SSQ1"/>
<proteinExistence type="inferred from homology"/>
<dbReference type="Ensembl" id="ENSPCET00000025171.1">
    <property type="protein sequence ID" value="ENSPCEP00000024357.1"/>
    <property type="gene ID" value="ENSPCEG00000018420.1"/>
</dbReference>
<dbReference type="FunFam" id="1.10.150.50:FF:000023">
    <property type="entry name" value="Epidermal growth factor receptor kinase substrate 8"/>
    <property type="match status" value="1"/>
</dbReference>
<comment type="similarity">
    <text evidence="2">Belongs to the EPS8 family.</text>
</comment>
<dbReference type="FunFam" id="2.30.29.30:FF:000261">
    <property type="entry name" value="Epidermal growth factor receptor kinase substrate 8-like protein 1"/>
    <property type="match status" value="1"/>
</dbReference>
<evidence type="ECO:0000256" key="8">
    <source>
        <dbReference type="ARBA" id="ARBA00065375"/>
    </source>
</evidence>
<evidence type="ECO:0000256" key="2">
    <source>
        <dbReference type="ARBA" id="ARBA00006197"/>
    </source>
</evidence>
<dbReference type="GO" id="GO:1900029">
    <property type="term" value="P:positive regulation of ruffle assembly"/>
    <property type="evidence" value="ECO:0007669"/>
    <property type="project" value="TreeGrafter"/>
</dbReference>
<keyword evidence="4" id="KW-0963">Cytoplasm</keyword>
<dbReference type="Gene3D" id="2.30.30.40">
    <property type="entry name" value="SH3 Domains"/>
    <property type="match status" value="1"/>
</dbReference>
<dbReference type="InterPro" id="IPR033928">
    <property type="entry name" value="EPS8_PTB"/>
</dbReference>
<evidence type="ECO:0000313" key="16">
    <source>
        <dbReference type="Proteomes" id="UP000694393"/>
    </source>
</evidence>
<dbReference type="InterPro" id="IPR035462">
    <property type="entry name" value="Eps8_SH3"/>
</dbReference>
<dbReference type="Gene3D" id="1.10.150.50">
    <property type="entry name" value="Transcription Factor, Ets-1"/>
    <property type="match status" value="1"/>
</dbReference>
<dbReference type="InterPro" id="IPR036028">
    <property type="entry name" value="SH3-like_dom_sf"/>
</dbReference>
<dbReference type="GO" id="GO:0035023">
    <property type="term" value="P:regulation of Rho protein signal transduction"/>
    <property type="evidence" value="ECO:0007669"/>
    <property type="project" value="TreeGrafter"/>
</dbReference>
<dbReference type="GO" id="GO:0032587">
    <property type="term" value="C:ruffle membrane"/>
    <property type="evidence" value="ECO:0007669"/>
    <property type="project" value="TreeGrafter"/>
</dbReference>
<dbReference type="CDD" id="cd09540">
    <property type="entry name" value="SAM_EPS8-like"/>
    <property type="match status" value="1"/>
</dbReference>
<dbReference type="InterPro" id="IPR039801">
    <property type="entry name" value="EPS8-like"/>
</dbReference>
<dbReference type="SUPFAM" id="SSF50044">
    <property type="entry name" value="SH3-domain"/>
    <property type="match status" value="1"/>
</dbReference>
<dbReference type="GO" id="GO:0003779">
    <property type="term" value="F:actin binding"/>
    <property type="evidence" value="ECO:0007669"/>
    <property type="project" value="TreeGrafter"/>
</dbReference>
<dbReference type="PANTHER" id="PTHR12287">
    <property type="entry name" value="EPIDERMAL GROWTH FACTOR RECEPTOR KINASE SUBSTRATE EPS8-RELATED PROTEIN"/>
    <property type="match status" value="1"/>
</dbReference>
<dbReference type="InterPro" id="IPR001452">
    <property type="entry name" value="SH3_domain"/>
</dbReference>
<dbReference type="InterPro" id="IPR011993">
    <property type="entry name" value="PH-like_dom_sf"/>
</dbReference>
<evidence type="ECO:0000256" key="13">
    <source>
        <dbReference type="SAM" id="MobiDB-lite"/>
    </source>
</evidence>
<evidence type="ECO:0000256" key="9">
    <source>
        <dbReference type="ARBA" id="ARBA00067142"/>
    </source>
</evidence>
<dbReference type="GO" id="GO:0031982">
    <property type="term" value="C:vesicle"/>
    <property type="evidence" value="ECO:0007669"/>
    <property type="project" value="TreeGrafter"/>
</dbReference>
<dbReference type="SUPFAM" id="SSF50729">
    <property type="entry name" value="PH domain-like"/>
    <property type="match status" value="1"/>
</dbReference>
<evidence type="ECO:0000256" key="3">
    <source>
        <dbReference type="ARBA" id="ARBA00022443"/>
    </source>
</evidence>
<feature type="domain" description="SH3" evidence="14">
    <location>
        <begin position="433"/>
        <end position="492"/>
    </location>
</feature>
<feature type="region of interest" description="Disordered" evidence="13">
    <location>
        <begin position="410"/>
        <end position="432"/>
    </location>
</feature>
<evidence type="ECO:0000256" key="4">
    <source>
        <dbReference type="ARBA" id="ARBA00022490"/>
    </source>
</evidence>
<comment type="subcellular location">
    <subcellularLocation>
        <location evidence="1">Cytoplasm</location>
    </subcellularLocation>
</comment>
<dbReference type="PANTHER" id="PTHR12287:SF19">
    <property type="entry name" value="EPIDERMAL GROWTH FACTOR RECEPTOR KINASE SUBSTRATE 8-LIKE PROTEIN 1"/>
    <property type="match status" value="1"/>
</dbReference>
<dbReference type="InterPro" id="IPR013625">
    <property type="entry name" value="PTB"/>
</dbReference>
<keyword evidence="5" id="KW-0597">Phosphoprotein</keyword>
<accession>A0A8C8SSQ1</accession>
<reference evidence="15" key="2">
    <citation type="submission" date="2025-09" db="UniProtKB">
        <authorList>
            <consortium name="Ensembl"/>
        </authorList>
    </citation>
    <scope>IDENTIFICATION</scope>
</reference>
<dbReference type="Proteomes" id="UP000694393">
    <property type="component" value="Unplaced"/>
</dbReference>
<evidence type="ECO:0000256" key="1">
    <source>
        <dbReference type="ARBA" id="ARBA00004496"/>
    </source>
</evidence>
<protein>
    <recommendedName>
        <fullName evidence="9">Epidermal growth factor receptor kinase substrate 8-like protein 1</fullName>
    </recommendedName>
    <alternativeName>
        <fullName evidence="10">Epidermal growth factor receptor pathway substrate 8-related protein 1</fullName>
    </alternativeName>
</protein>